<evidence type="ECO:0000313" key="3">
    <source>
        <dbReference type="Proteomes" id="UP000301751"/>
    </source>
</evidence>
<proteinExistence type="predicted"/>
<organism evidence="2 3">
    <name type="scientific">Pseudaquabacterium pictum</name>
    <dbReference type="NCBI Taxonomy" id="2315236"/>
    <lineage>
        <taxon>Bacteria</taxon>
        <taxon>Pseudomonadati</taxon>
        <taxon>Pseudomonadota</taxon>
        <taxon>Betaproteobacteria</taxon>
        <taxon>Burkholderiales</taxon>
        <taxon>Sphaerotilaceae</taxon>
        <taxon>Pseudaquabacterium</taxon>
    </lineage>
</organism>
<protein>
    <recommendedName>
        <fullName evidence="4">Inhibitor I9 domain-containing protein</fullName>
    </recommendedName>
</protein>
<evidence type="ECO:0008006" key="4">
    <source>
        <dbReference type="Google" id="ProtNLM"/>
    </source>
</evidence>
<dbReference type="AlphaFoldDB" id="A0A480B2E2"/>
<accession>A0A480B2E2</accession>
<comment type="caution">
    <text evidence="2">The sequence shown here is derived from an EMBL/GenBank/DDBJ whole genome shotgun (WGS) entry which is preliminary data.</text>
</comment>
<gene>
    <name evidence="2" type="ORF">AQPW35_42690</name>
</gene>
<feature type="chain" id="PRO_5019822162" description="Inhibitor I9 domain-containing protein" evidence="1">
    <location>
        <begin position="28"/>
        <end position="142"/>
    </location>
</feature>
<feature type="signal peptide" evidence="1">
    <location>
        <begin position="1"/>
        <end position="27"/>
    </location>
</feature>
<evidence type="ECO:0000256" key="1">
    <source>
        <dbReference type="SAM" id="SignalP"/>
    </source>
</evidence>
<keyword evidence="3" id="KW-1185">Reference proteome</keyword>
<dbReference type="EMBL" id="BJCL01000014">
    <property type="protein sequence ID" value="GCL65188.1"/>
    <property type="molecule type" value="Genomic_DNA"/>
</dbReference>
<evidence type="ECO:0000313" key="2">
    <source>
        <dbReference type="EMBL" id="GCL65188.1"/>
    </source>
</evidence>
<keyword evidence="1" id="KW-0732">Signal</keyword>
<reference evidence="3" key="1">
    <citation type="submission" date="2019-03" db="EMBL/GenBank/DDBJ databases">
        <title>Aquabacterium pictum sp.nov., the first bacteriochlorophyll a-containing freshwater bacterium in the genus Aquabacterium of the class Betaproteobacteria.</title>
        <authorList>
            <person name="Hirose S."/>
            <person name="Tank M."/>
            <person name="Hara E."/>
            <person name="Tamaki H."/>
            <person name="Takaichi S."/>
            <person name="Haruta S."/>
            <person name="Hanada S."/>
        </authorList>
    </citation>
    <scope>NUCLEOTIDE SEQUENCE [LARGE SCALE GENOMIC DNA]</scope>
    <source>
        <strain evidence="3">W35</strain>
    </source>
</reference>
<dbReference type="Proteomes" id="UP000301751">
    <property type="component" value="Unassembled WGS sequence"/>
</dbReference>
<name>A0A480B2E2_9BURK</name>
<sequence>MSAGRRLSLGGLGLCVGLCCAGLPCRAGPVAAGTAAATGAPQASDRVAVWVDLSLPVPRAAASSDVLAMRQAVEAQQHAVAAQLGALGATELARVLLVRNAIAVELPRHALPLVRQLPGVLRVRPVTHRHQVDVPAADPLRP</sequence>